<gene>
    <name evidence="1" type="ORF">MRB53_035745</name>
</gene>
<sequence length="611" mass="67214">MGDSKRWSVTYTKHLKQKRKVYQDGALELHASCQKVLLYDDCGKLLVSRCLKKDEVIESGGTLTFDAHLVDIGELEGICKPLRDVNIQRKDEKLTEKMGIQRQKASCNSSENRTQFPYSGTSHNRTVVMKKIVTGNKQIGLQNSGMPQKQPNAVPTSREWHALYTTHMTQKAKRYHDGTLRLSLCGSHQRQVMLYDDCGKLLATRFLKKDELVESGVELAFDTHLVDIGDLKENSKCQTVLNVEGDKQSIGKIGTIGQKVRHNSSVGNLRNDDHSGRVAGLYSSRSIVDGFTSSGRAPRNDLLRDASKILSVLKKPVANESLHSVDLQMEQTSILQSSDLHQSAHQGNGQNASGAESSKVDAEDKCGIRNCRENTSQIGSLRSNCSQFEETQELPTLSFTNLVDPERKEKLQPDKFSLPSTSFPHMAASNTSKPQLDMEFTDKVITDLTSPMWGSHATEVITCDSPKNKLIDGKSPEAVSSTASRGVISRAPFSYSSECKQVYESSTLTRSKCNREESNNVDDGTVLPESSSNDVWVLEVVRGKPSQAYKDNVEPDAQKCYGALLLGSSSSLGGPPGCAVANAEGESTEEFKSVSKKMMNTDDFPSFDLGI</sequence>
<protein>
    <submittedName>
        <fullName evidence="1">Uncharacterized protein</fullName>
    </submittedName>
</protein>
<name>A0ACC2K5G8_PERAE</name>
<keyword evidence="2" id="KW-1185">Reference proteome</keyword>
<accession>A0ACC2K5G8</accession>
<dbReference type="Proteomes" id="UP001234297">
    <property type="component" value="Chromosome 12"/>
</dbReference>
<reference evidence="1 2" key="1">
    <citation type="journal article" date="2022" name="Hortic Res">
        <title>A haplotype resolved chromosomal level avocado genome allows analysis of novel avocado genes.</title>
        <authorList>
            <person name="Nath O."/>
            <person name="Fletcher S.J."/>
            <person name="Hayward A."/>
            <person name="Shaw L.M."/>
            <person name="Masouleh A.K."/>
            <person name="Furtado A."/>
            <person name="Henry R.J."/>
            <person name="Mitter N."/>
        </authorList>
    </citation>
    <scope>NUCLEOTIDE SEQUENCE [LARGE SCALE GENOMIC DNA]</scope>
    <source>
        <strain evidence="2">cv. Hass</strain>
    </source>
</reference>
<organism evidence="1 2">
    <name type="scientific">Persea americana</name>
    <name type="common">Avocado</name>
    <dbReference type="NCBI Taxonomy" id="3435"/>
    <lineage>
        <taxon>Eukaryota</taxon>
        <taxon>Viridiplantae</taxon>
        <taxon>Streptophyta</taxon>
        <taxon>Embryophyta</taxon>
        <taxon>Tracheophyta</taxon>
        <taxon>Spermatophyta</taxon>
        <taxon>Magnoliopsida</taxon>
        <taxon>Magnoliidae</taxon>
        <taxon>Laurales</taxon>
        <taxon>Lauraceae</taxon>
        <taxon>Persea</taxon>
    </lineage>
</organism>
<dbReference type="EMBL" id="CM056820">
    <property type="protein sequence ID" value="KAJ8616373.1"/>
    <property type="molecule type" value="Genomic_DNA"/>
</dbReference>
<evidence type="ECO:0000313" key="2">
    <source>
        <dbReference type="Proteomes" id="UP001234297"/>
    </source>
</evidence>
<comment type="caution">
    <text evidence="1">The sequence shown here is derived from an EMBL/GenBank/DDBJ whole genome shotgun (WGS) entry which is preliminary data.</text>
</comment>
<proteinExistence type="predicted"/>
<evidence type="ECO:0000313" key="1">
    <source>
        <dbReference type="EMBL" id="KAJ8616373.1"/>
    </source>
</evidence>